<feature type="signal peptide" evidence="1">
    <location>
        <begin position="1"/>
        <end position="20"/>
    </location>
</feature>
<protein>
    <recommendedName>
        <fullName evidence="4">Secreted protein</fullName>
    </recommendedName>
</protein>
<dbReference type="AlphaFoldDB" id="A0A6A5X9J0"/>
<reference evidence="2" key="1">
    <citation type="journal article" date="2020" name="Stud. Mycol.">
        <title>101 Dothideomycetes genomes: a test case for predicting lifestyles and emergence of pathogens.</title>
        <authorList>
            <person name="Haridas S."/>
            <person name="Albert R."/>
            <person name="Binder M."/>
            <person name="Bloem J."/>
            <person name="Labutti K."/>
            <person name="Salamov A."/>
            <person name="Andreopoulos B."/>
            <person name="Baker S."/>
            <person name="Barry K."/>
            <person name="Bills G."/>
            <person name="Bluhm B."/>
            <person name="Cannon C."/>
            <person name="Castanera R."/>
            <person name="Culley D."/>
            <person name="Daum C."/>
            <person name="Ezra D."/>
            <person name="Gonzalez J."/>
            <person name="Henrissat B."/>
            <person name="Kuo A."/>
            <person name="Liang C."/>
            <person name="Lipzen A."/>
            <person name="Lutzoni F."/>
            <person name="Magnuson J."/>
            <person name="Mondo S."/>
            <person name="Nolan M."/>
            <person name="Ohm R."/>
            <person name="Pangilinan J."/>
            <person name="Park H.-J."/>
            <person name="Ramirez L."/>
            <person name="Alfaro M."/>
            <person name="Sun H."/>
            <person name="Tritt A."/>
            <person name="Yoshinaga Y."/>
            <person name="Zwiers L.-H."/>
            <person name="Turgeon B."/>
            <person name="Goodwin S."/>
            <person name="Spatafora J."/>
            <person name="Crous P."/>
            <person name="Grigoriev I."/>
        </authorList>
    </citation>
    <scope>NUCLEOTIDE SEQUENCE</scope>
    <source>
        <strain evidence="2">CBS 175.79</strain>
    </source>
</reference>
<name>A0A6A5X9J0_9PLEO</name>
<evidence type="ECO:0000313" key="3">
    <source>
        <dbReference type="Proteomes" id="UP000799778"/>
    </source>
</evidence>
<accession>A0A6A5X9J0</accession>
<evidence type="ECO:0008006" key="4">
    <source>
        <dbReference type="Google" id="ProtNLM"/>
    </source>
</evidence>
<evidence type="ECO:0000256" key="1">
    <source>
        <dbReference type="SAM" id="SignalP"/>
    </source>
</evidence>
<dbReference type="GeneID" id="54292031"/>
<dbReference type="Proteomes" id="UP000799778">
    <property type="component" value="Unassembled WGS sequence"/>
</dbReference>
<dbReference type="EMBL" id="ML978078">
    <property type="protein sequence ID" value="KAF2009580.1"/>
    <property type="molecule type" value="Genomic_DNA"/>
</dbReference>
<evidence type="ECO:0000313" key="2">
    <source>
        <dbReference type="EMBL" id="KAF2009580.1"/>
    </source>
</evidence>
<feature type="chain" id="PRO_5025679498" description="Secreted protein" evidence="1">
    <location>
        <begin position="21"/>
        <end position="107"/>
    </location>
</feature>
<sequence>MPSVTVLVVVCLLAIDLFQTGTPDLLWFAQLDSRSWCWPNTWTMSSRGVRHDNQVDRFIGDHKHGVLYTSSTSICSSPPFCKSADSDPQVIPPPLSYGLCQNKKKQK</sequence>
<keyword evidence="1" id="KW-0732">Signal</keyword>
<gene>
    <name evidence="2" type="ORF">BU24DRAFT_78531</name>
</gene>
<organism evidence="2 3">
    <name type="scientific">Aaosphaeria arxii CBS 175.79</name>
    <dbReference type="NCBI Taxonomy" id="1450172"/>
    <lineage>
        <taxon>Eukaryota</taxon>
        <taxon>Fungi</taxon>
        <taxon>Dikarya</taxon>
        <taxon>Ascomycota</taxon>
        <taxon>Pezizomycotina</taxon>
        <taxon>Dothideomycetes</taxon>
        <taxon>Pleosporomycetidae</taxon>
        <taxon>Pleosporales</taxon>
        <taxon>Pleosporales incertae sedis</taxon>
        <taxon>Aaosphaeria</taxon>
    </lineage>
</organism>
<keyword evidence="3" id="KW-1185">Reference proteome</keyword>
<proteinExistence type="predicted"/>
<dbReference type="RefSeq" id="XP_033377919.1">
    <property type="nucleotide sequence ID" value="XM_033534634.1"/>
</dbReference>